<sequence length="149" mass="17004">MLRSTFVFILFFFFFFFFFFLYVLFGSPNSFLKWVKWSINVLCSIVIPRTSLITTRHLFSASIDSLAYKVGQLLTARNDQIFNGVNYGVEDIVETVKVLSWRWTLPRFASSMNGVGILSIVLGGQQGGRCGRAWWVRPISFVMAVTATC</sequence>
<keyword evidence="1" id="KW-0812">Transmembrane</keyword>
<organism evidence="2">
    <name type="scientific">Medicago truncatula</name>
    <name type="common">Barrel medic</name>
    <name type="synonym">Medicago tribuloides</name>
    <dbReference type="NCBI Taxonomy" id="3880"/>
    <lineage>
        <taxon>Eukaryota</taxon>
        <taxon>Viridiplantae</taxon>
        <taxon>Streptophyta</taxon>
        <taxon>Embryophyta</taxon>
        <taxon>Tracheophyta</taxon>
        <taxon>Spermatophyta</taxon>
        <taxon>Magnoliopsida</taxon>
        <taxon>eudicotyledons</taxon>
        <taxon>Gunneridae</taxon>
        <taxon>Pentapetalae</taxon>
        <taxon>rosids</taxon>
        <taxon>fabids</taxon>
        <taxon>Fabales</taxon>
        <taxon>Fabaceae</taxon>
        <taxon>Papilionoideae</taxon>
        <taxon>50 kb inversion clade</taxon>
        <taxon>NPAAA clade</taxon>
        <taxon>Hologalegina</taxon>
        <taxon>IRL clade</taxon>
        <taxon>Trifolieae</taxon>
        <taxon>Medicago</taxon>
    </lineage>
</organism>
<dbReference type="Proteomes" id="UP000265566">
    <property type="component" value="Chromosome 2"/>
</dbReference>
<dbReference type="EMBL" id="PSQE01000002">
    <property type="protein sequence ID" value="RHN71514.1"/>
    <property type="molecule type" value="Genomic_DNA"/>
</dbReference>
<accession>A0A396J451</accession>
<protein>
    <recommendedName>
        <fullName evidence="3">Transmembrane protein</fullName>
    </recommendedName>
</protein>
<reference evidence="2" key="1">
    <citation type="journal article" date="2018" name="Nat. Plants">
        <title>Whole-genome landscape of Medicago truncatula symbiotic genes.</title>
        <authorList>
            <person name="Pecrix Y."/>
            <person name="Gamas P."/>
            <person name="Carrere S."/>
        </authorList>
    </citation>
    <scope>NUCLEOTIDE SEQUENCE</scope>
    <source>
        <tissue evidence="2">Leaves</tissue>
    </source>
</reference>
<keyword evidence="1" id="KW-0472">Membrane</keyword>
<keyword evidence="1" id="KW-1133">Transmembrane helix</keyword>
<evidence type="ECO:0000313" key="2">
    <source>
        <dbReference type="EMBL" id="RHN71514.1"/>
    </source>
</evidence>
<feature type="transmembrane region" description="Helical" evidence="1">
    <location>
        <begin position="6"/>
        <end position="25"/>
    </location>
</feature>
<dbReference type="AlphaFoldDB" id="A0A396J451"/>
<comment type="caution">
    <text evidence="2">The sequence shown here is derived from an EMBL/GenBank/DDBJ whole genome shotgun (WGS) entry which is preliminary data.</text>
</comment>
<proteinExistence type="predicted"/>
<name>A0A396J451_MEDTR</name>
<dbReference type="Gramene" id="rna7123">
    <property type="protein sequence ID" value="RHN71514.1"/>
    <property type="gene ID" value="gene7123"/>
</dbReference>
<evidence type="ECO:0000256" key="1">
    <source>
        <dbReference type="SAM" id="Phobius"/>
    </source>
</evidence>
<evidence type="ECO:0008006" key="3">
    <source>
        <dbReference type="Google" id="ProtNLM"/>
    </source>
</evidence>
<gene>
    <name evidence="2" type="ORF">MtrunA17_Chr2g0277691</name>
</gene>